<proteinExistence type="predicted"/>
<gene>
    <name evidence="1" type="ORF">ENSA7_16730</name>
</gene>
<dbReference type="OrthoDB" id="5500472at2"/>
<sequence length="298" mass="33538">MWSPLHGFSRDPVDASRVPAAQLDSEDPRAAIEAITAFARRGDFEAVPRLAQILAAHDDNFVWYAGTTLLGLLAPWEMLQTWSKRFDDPSDRDARFHVSDALHLSCGAWAVEPLIAMVRATSHWEQDTPLYHLGRALSGLLDRPGENTVDDDLEHTVVVREDEWDQPTESLDLHMQDVSPDRHAYAVRNPAWDRHVQTRAEQLRRDFPDVAVRRGGPVDLGAMARRLLAQTKYGRLSSGERILFEAFTGIDCSGFYGGENRLLRPQVVQEVIGAFLNSDAPGRFRPGVRYFFGHEVPT</sequence>
<reference evidence="1 2" key="1">
    <citation type="submission" date="2018-03" db="EMBL/GenBank/DDBJ databases">
        <title>Draft Genome Sequences of the Obligatory Marine Myxobacteria Enhygromyxa salina SWB007.</title>
        <authorList>
            <person name="Poehlein A."/>
            <person name="Moghaddam J.A."/>
            <person name="Harms H."/>
            <person name="Alanjari M."/>
            <person name="Koenig G.M."/>
            <person name="Daniel R."/>
            <person name="Schaeberle T.F."/>
        </authorList>
    </citation>
    <scope>NUCLEOTIDE SEQUENCE [LARGE SCALE GENOMIC DNA]</scope>
    <source>
        <strain evidence="1 2">SWB007</strain>
    </source>
</reference>
<dbReference type="Gene3D" id="1.25.10.10">
    <property type="entry name" value="Leucine-rich Repeat Variant"/>
    <property type="match status" value="1"/>
</dbReference>
<name>A0A2S9YU01_9BACT</name>
<protein>
    <submittedName>
        <fullName evidence="1">Uncharacterized protein</fullName>
    </submittedName>
</protein>
<organism evidence="1 2">
    <name type="scientific">Enhygromyxa salina</name>
    <dbReference type="NCBI Taxonomy" id="215803"/>
    <lineage>
        <taxon>Bacteria</taxon>
        <taxon>Pseudomonadati</taxon>
        <taxon>Myxococcota</taxon>
        <taxon>Polyangia</taxon>
        <taxon>Nannocystales</taxon>
        <taxon>Nannocystaceae</taxon>
        <taxon>Enhygromyxa</taxon>
    </lineage>
</organism>
<dbReference type="InterPro" id="IPR011989">
    <property type="entry name" value="ARM-like"/>
</dbReference>
<evidence type="ECO:0000313" key="2">
    <source>
        <dbReference type="Proteomes" id="UP000238823"/>
    </source>
</evidence>
<comment type="caution">
    <text evidence="1">The sequence shown here is derived from an EMBL/GenBank/DDBJ whole genome shotgun (WGS) entry which is preliminary data.</text>
</comment>
<evidence type="ECO:0000313" key="1">
    <source>
        <dbReference type="EMBL" id="PRQ08591.1"/>
    </source>
</evidence>
<dbReference type="EMBL" id="PVNL01000040">
    <property type="protein sequence ID" value="PRQ08591.1"/>
    <property type="molecule type" value="Genomic_DNA"/>
</dbReference>
<accession>A0A2S9YU01</accession>
<dbReference type="RefSeq" id="WP_146157470.1">
    <property type="nucleotide sequence ID" value="NZ_PVNL01000040.1"/>
</dbReference>
<dbReference type="SUPFAM" id="SSF48371">
    <property type="entry name" value="ARM repeat"/>
    <property type="match status" value="1"/>
</dbReference>
<dbReference type="Proteomes" id="UP000238823">
    <property type="component" value="Unassembled WGS sequence"/>
</dbReference>
<dbReference type="AlphaFoldDB" id="A0A2S9YU01"/>
<dbReference type="InterPro" id="IPR016024">
    <property type="entry name" value="ARM-type_fold"/>
</dbReference>